<dbReference type="InterPro" id="IPR016024">
    <property type="entry name" value="ARM-type_fold"/>
</dbReference>
<evidence type="ECO:0000313" key="2">
    <source>
        <dbReference type="EMBL" id="MFC7617281.1"/>
    </source>
</evidence>
<comment type="caution">
    <text evidence="2">The sequence shown here is derived from an EMBL/GenBank/DDBJ whole genome shotgun (WGS) entry which is preliminary data.</text>
</comment>
<reference evidence="3" key="1">
    <citation type="journal article" date="2019" name="Int. J. Syst. Evol. Microbiol.">
        <title>The Global Catalogue of Microorganisms (GCM) 10K type strain sequencing project: providing services to taxonomists for standard genome sequencing and annotation.</title>
        <authorList>
            <consortium name="The Broad Institute Genomics Platform"/>
            <consortium name="The Broad Institute Genome Sequencing Center for Infectious Disease"/>
            <person name="Wu L."/>
            <person name="Ma J."/>
        </authorList>
    </citation>
    <scope>NUCLEOTIDE SEQUENCE [LARGE SCALE GENOMIC DNA]</scope>
    <source>
        <strain evidence="3">JCM 17695</strain>
    </source>
</reference>
<feature type="compositionally biased region" description="Low complexity" evidence="1">
    <location>
        <begin position="278"/>
        <end position="289"/>
    </location>
</feature>
<accession>A0ABW2TUX3</accession>
<dbReference type="Gene3D" id="1.25.10.10">
    <property type="entry name" value="Leucine-rich Repeat Variant"/>
    <property type="match status" value="1"/>
</dbReference>
<dbReference type="SUPFAM" id="SSF48371">
    <property type="entry name" value="ARM repeat"/>
    <property type="match status" value="1"/>
</dbReference>
<dbReference type="EMBL" id="JBHTEY010000004">
    <property type="protein sequence ID" value="MFC7617281.1"/>
    <property type="molecule type" value="Genomic_DNA"/>
</dbReference>
<organism evidence="2 3">
    <name type="scientific">Actinokineospora soli</name>
    <dbReference type="NCBI Taxonomy" id="1048753"/>
    <lineage>
        <taxon>Bacteria</taxon>
        <taxon>Bacillati</taxon>
        <taxon>Actinomycetota</taxon>
        <taxon>Actinomycetes</taxon>
        <taxon>Pseudonocardiales</taxon>
        <taxon>Pseudonocardiaceae</taxon>
        <taxon>Actinokineospora</taxon>
    </lineage>
</organism>
<keyword evidence="3" id="KW-1185">Reference proteome</keyword>
<dbReference type="InterPro" id="IPR011989">
    <property type="entry name" value="ARM-like"/>
</dbReference>
<name>A0ABW2TUX3_9PSEU</name>
<evidence type="ECO:0000313" key="3">
    <source>
        <dbReference type="Proteomes" id="UP001596512"/>
    </source>
</evidence>
<evidence type="ECO:0008006" key="4">
    <source>
        <dbReference type="Google" id="ProtNLM"/>
    </source>
</evidence>
<protein>
    <recommendedName>
        <fullName evidence="4">HEAT repeat-containing protein</fullName>
    </recommendedName>
</protein>
<feature type="region of interest" description="Disordered" evidence="1">
    <location>
        <begin position="278"/>
        <end position="310"/>
    </location>
</feature>
<proteinExistence type="predicted"/>
<gene>
    <name evidence="2" type="ORF">ACFQV2_31520</name>
</gene>
<sequence>MLEGLDQVDWARLPHAYGPADDVPGQIRALRSSEASQRTDALWQLYGNIFHQGTRYEATAYAVPFLLEVLAAPDTADRAGLLDLLANIAVGYDETWLPAGLPITEHRQAAIGGDALLAMTPRPGDDGYDEDEGDFQYLESLSGEDQNRLFAHVAVTAYDAVRVGVPLFRTLLTDLDPVVRTRAAYALAWFPEEASGSLSALDAATSGNLADSGNEVAAATAMVATGLLRGRPPAAALNDPRPLVRWGAAIALANVDGTAASQAVVDELLAWTGAPTAATTTCPSSAATSRDTPDSHSARWVSGTSTPRSTRYWPASLRCQACQRCPSSGRRSAWLSPQAPCLLAPPTRPSTPGNAASSTYWYSYQTSGGSMT</sequence>
<evidence type="ECO:0000256" key="1">
    <source>
        <dbReference type="SAM" id="MobiDB-lite"/>
    </source>
</evidence>
<dbReference type="Proteomes" id="UP001596512">
    <property type="component" value="Unassembled WGS sequence"/>
</dbReference>